<reference evidence="1 2" key="1">
    <citation type="journal article" date="2019" name="Int. J. Syst. Evol. Microbiol.">
        <title>The Global Catalogue of Microorganisms (GCM) 10K type strain sequencing project: providing services to taxonomists for standard genome sequencing and annotation.</title>
        <authorList>
            <consortium name="The Broad Institute Genomics Platform"/>
            <consortium name="The Broad Institute Genome Sequencing Center for Infectious Disease"/>
            <person name="Wu L."/>
            <person name="Ma J."/>
        </authorList>
    </citation>
    <scope>NUCLEOTIDE SEQUENCE [LARGE SCALE GENOMIC DNA]</scope>
    <source>
        <strain evidence="1 2">JCM 13250</strain>
    </source>
</reference>
<dbReference type="Proteomes" id="UP001500218">
    <property type="component" value="Unassembled WGS sequence"/>
</dbReference>
<dbReference type="RefSeq" id="WP_344124908.1">
    <property type="nucleotide sequence ID" value="NZ_BAAALT010000001.1"/>
</dbReference>
<dbReference type="Gene3D" id="3.20.20.30">
    <property type="entry name" value="Luciferase-like domain"/>
    <property type="match status" value="1"/>
</dbReference>
<organism evidence="1 2">
    <name type="scientific">Luedemannella flava</name>
    <dbReference type="NCBI Taxonomy" id="349316"/>
    <lineage>
        <taxon>Bacteria</taxon>
        <taxon>Bacillati</taxon>
        <taxon>Actinomycetota</taxon>
        <taxon>Actinomycetes</taxon>
        <taxon>Micromonosporales</taxon>
        <taxon>Micromonosporaceae</taxon>
        <taxon>Luedemannella</taxon>
    </lineage>
</organism>
<dbReference type="EMBL" id="BAAALT010000001">
    <property type="protein sequence ID" value="GAA1781759.1"/>
    <property type="molecule type" value="Genomic_DNA"/>
</dbReference>
<sequence length="59" mass="6466">MTKEMTADALPCGPDAKAHVESLRAYADAGLDEVYVASVGPHYREFIQLYRDEVLPALA</sequence>
<name>A0ABN2LAV0_9ACTN</name>
<proteinExistence type="predicted"/>
<comment type="caution">
    <text evidence="1">The sequence shown here is derived from an EMBL/GenBank/DDBJ whole genome shotgun (WGS) entry which is preliminary data.</text>
</comment>
<dbReference type="InterPro" id="IPR036661">
    <property type="entry name" value="Luciferase-like_sf"/>
</dbReference>
<evidence type="ECO:0000313" key="2">
    <source>
        <dbReference type="Proteomes" id="UP001500218"/>
    </source>
</evidence>
<gene>
    <name evidence="1" type="ORF">GCM10009682_00060</name>
</gene>
<accession>A0ABN2LAV0</accession>
<dbReference type="SUPFAM" id="SSF51679">
    <property type="entry name" value="Bacterial luciferase-like"/>
    <property type="match status" value="1"/>
</dbReference>
<protein>
    <submittedName>
        <fullName evidence="1">Uncharacterized protein</fullName>
    </submittedName>
</protein>
<keyword evidence="2" id="KW-1185">Reference proteome</keyword>
<evidence type="ECO:0000313" key="1">
    <source>
        <dbReference type="EMBL" id="GAA1781759.1"/>
    </source>
</evidence>